<evidence type="ECO:0000313" key="2">
    <source>
        <dbReference type="EMBL" id="TFL00292.1"/>
    </source>
</evidence>
<feature type="domain" description="Aminoglycoside phosphotransferase" evidence="1">
    <location>
        <begin position="17"/>
        <end position="233"/>
    </location>
</feature>
<protein>
    <recommendedName>
        <fullName evidence="1">Aminoglycoside phosphotransferase domain-containing protein</fullName>
    </recommendedName>
</protein>
<dbReference type="STRING" id="1884261.A0A5C3QF01"/>
<dbReference type="OrthoDB" id="5404599at2759"/>
<sequence>MQGRTSRLSSRFVIKSSDATTASSEIEALSLVAAHTTIPVPRVWHSWHDEHGLNFITNYLEGETLQRAWKNMSSAQRLVVMNQLADYVQQLRSISQPSPTPYPLATLSTQHPVSCHGWIGASLGHKFCDFCLSKTDVPFGVFAGQQEFYDARIERFITTFEDHAETLARLAVVRQKMRIRGELPVIFTHGDINRRHVLVRVRGPEPEDVEVTALLDWEQAGWRPIYWESWKWLFETPHIPEWSDFGLREIGNGYDDGVQLELELQDISGHVPL</sequence>
<dbReference type="EMBL" id="ML178829">
    <property type="protein sequence ID" value="TFL00292.1"/>
    <property type="molecule type" value="Genomic_DNA"/>
</dbReference>
<reference evidence="2 3" key="1">
    <citation type="journal article" date="2019" name="Nat. Ecol. Evol.">
        <title>Megaphylogeny resolves global patterns of mushroom evolution.</title>
        <authorList>
            <person name="Varga T."/>
            <person name="Krizsan K."/>
            <person name="Foldi C."/>
            <person name="Dima B."/>
            <person name="Sanchez-Garcia M."/>
            <person name="Sanchez-Ramirez S."/>
            <person name="Szollosi G.J."/>
            <person name="Szarkandi J.G."/>
            <person name="Papp V."/>
            <person name="Albert L."/>
            <person name="Andreopoulos W."/>
            <person name="Angelini C."/>
            <person name="Antonin V."/>
            <person name="Barry K.W."/>
            <person name="Bougher N.L."/>
            <person name="Buchanan P."/>
            <person name="Buyck B."/>
            <person name="Bense V."/>
            <person name="Catcheside P."/>
            <person name="Chovatia M."/>
            <person name="Cooper J."/>
            <person name="Damon W."/>
            <person name="Desjardin D."/>
            <person name="Finy P."/>
            <person name="Geml J."/>
            <person name="Haridas S."/>
            <person name="Hughes K."/>
            <person name="Justo A."/>
            <person name="Karasinski D."/>
            <person name="Kautmanova I."/>
            <person name="Kiss B."/>
            <person name="Kocsube S."/>
            <person name="Kotiranta H."/>
            <person name="LaButti K.M."/>
            <person name="Lechner B.E."/>
            <person name="Liimatainen K."/>
            <person name="Lipzen A."/>
            <person name="Lukacs Z."/>
            <person name="Mihaltcheva S."/>
            <person name="Morgado L.N."/>
            <person name="Niskanen T."/>
            <person name="Noordeloos M.E."/>
            <person name="Ohm R.A."/>
            <person name="Ortiz-Santana B."/>
            <person name="Ovrebo C."/>
            <person name="Racz N."/>
            <person name="Riley R."/>
            <person name="Savchenko A."/>
            <person name="Shiryaev A."/>
            <person name="Soop K."/>
            <person name="Spirin V."/>
            <person name="Szebenyi C."/>
            <person name="Tomsovsky M."/>
            <person name="Tulloss R.E."/>
            <person name="Uehling J."/>
            <person name="Grigoriev I.V."/>
            <person name="Vagvolgyi C."/>
            <person name="Papp T."/>
            <person name="Martin F.M."/>
            <person name="Miettinen O."/>
            <person name="Hibbett D.S."/>
            <person name="Nagy L.G."/>
        </authorList>
    </citation>
    <scope>NUCLEOTIDE SEQUENCE [LARGE SCALE GENOMIC DNA]</scope>
    <source>
        <strain evidence="2 3">CBS 309.79</strain>
    </source>
</reference>
<accession>A0A5C3QF01</accession>
<dbReference type="Pfam" id="PF01636">
    <property type="entry name" value="APH"/>
    <property type="match status" value="1"/>
</dbReference>
<dbReference type="InterPro" id="IPR051678">
    <property type="entry name" value="AGP_Transferase"/>
</dbReference>
<dbReference type="InterPro" id="IPR011009">
    <property type="entry name" value="Kinase-like_dom_sf"/>
</dbReference>
<dbReference type="PANTHER" id="PTHR21310">
    <property type="entry name" value="AMINOGLYCOSIDE PHOSPHOTRANSFERASE-RELATED-RELATED"/>
    <property type="match status" value="1"/>
</dbReference>
<dbReference type="SUPFAM" id="SSF56112">
    <property type="entry name" value="Protein kinase-like (PK-like)"/>
    <property type="match status" value="1"/>
</dbReference>
<evidence type="ECO:0000259" key="1">
    <source>
        <dbReference type="Pfam" id="PF01636"/>
    </source>
</evidence>
<dbReference type="Proteomes" id="UP000305067">
    <property type="component" value="Unassembled WGS sequence"/>
</dbReference>
<evidence type="ECO:0000313" key="3">
    <source>
        <dbReference type="Proteomes" id="UP000305067"/>
    </source>
</evidence>
<organism evidence="2 3">
    <name type="scientific">Pterulicium gracile</name>
    <dbReference type="NCBI Taxonomy" id="1884261"/>
    <lineage>
        <taxon>Eukaryota</taxon>
        <taxon>Fungi</taxon>
        <taxon>Dikarya</taxon>
        <taxon>Basidiomycota</taxon>
        <taxon>Agaricomycotina</taxon>
        <taxon>Agaricomycetes</taxon>
        <taxon>Agaricomycetidae</taxon>
        <taxon>Agaricales</taxon>
        <taxon>Pleurotineae</taxon>
        <taxon>Pterulaceae</taxon>
        <taxon>Pterulicium</taxon>
    </lineage>
</organism>
<dbReference type="AlphaFoldDB" id="A0A5C3QF01"/>
<keyword evidence="3" id="KW-1185">Reference proteome</keyword>
<dbReference type="PANTHER" id="PTHR21310:SF15">
    <property type="entry name" value="AMINOGLYCOSIDE PHOSPHOTRANSFERASE DOMAIN-CONTAINING PROTEIN"/>
    <property type="match status" value="1"/>
</dbReference>
<name>A0A5C3QF01_9AGAR</name>
<gene>
    <name evidence="2" type="ORF">BDV98DRAFT_622018</name>
</gene>
<proteinExistence type="predicted"/>
<dbReference type="InterPro" id="IPR002575">
    <property type="entry name" value="Aminoglycoside_PTrfase"/>
</dbReference>
<dbReference type="Gene3D" id="3.90.1200.10">
    <property type="match status" value="1"/>
</dbReference>